<gene>
    <name evidence="1" type="ordered locus">CKO_03298</name>
</gene>
<dbReference type="AlphaFoldDB" id="A8ALL9"/>
<sequence length="45" mass="5006">MALMLIRPTGDVSTSADATRWLFFAKSVVTRNKSGCRSHYSALRC</sequence>
<proteinExistence type="predicted"/>
<evidence type="ECO:0000313" key="2">
    <source>
        <dbReference type="Proteomes" id="UP000008148"/>
    </source>
</evidence>
<dbReference type="Proteomes" id="UP000008148">
    <property type="component" value="Chromosome"/>
</dbReference>
<name>A8ALL9_CITK8</name>
<dbReference type="EMBL" id="CP000822">
    <property type="protein sequence ID" value="ABV14382.1"/>
    <property type="molecule type" value="Genomic_DNA"/>
</dbReference>
<dbReference type="KEGG" id="cko:CKO_03298"/>
<dbReference type="STRING" id="290338.CKO_03298"/>
<dbReference type="HOGENOM" id="CLU_3197816_0_0_6"/>
<protein>
    <submittedName>
        <fullName evidence="1">Uncharacterized protein</fullName>
    </submittedName>
</protein>
<evidence type="ECO:0000313" key="1">
    <source>
        <dbReference type="EMBL" id="ABV14382.1"/>
    </source>
</evidence>
<keyword evidence="2" id="KW-1185">Reference proteome</keyword>
<reference evidence="1 2" key="1">
    <citation type="submission" date="2007-08" db="EMBL/GenBank/DDBJ databases">
        <authorList>
            <consortium name="The Citrobacter koseri Genome Sequencing Project"/>
            <person name="McClelland M."/>
            <person name="Sanderson E.K."/>
            <person name="Porwollik S."/>
            <person name="Spieth J."/>
            <person name="Clifton W.S."/>
            <person name="Latreille P."/>
            <person name="Courtney L."/>
            <person name="Wang C."/>
            <person name="Pepin K."/>
            <person name="Bhonagiri V."/>
            <person name="Nash W."/>
            <person name="Johnson M."/>
            <person name="Thiruvilangam P."/>
            <person name="Wilson R."/>
        </authorList>
    </citation>
    <scope>NUCLEOTIDE SEQUENCE [LARGE SCALE GENOMIC DNA]</scope>
    <source>
        <strain evidence="2">ATCC BAA-895 / CDC 4225-83 / SGSC4696</strain>
    </source>
</reference>
<accession>A8ALL9</accession>
<organism evidence="1 2">
    <name type="scientific">Citrobacter koseri (strain ATCC BAA-895 / CDC 4225-83 / SGSC4696)</name>
    <dbReference type="NCBI Taxonomy" id="290338"/>
    <lineage>
        <taxon>Bacteria</taxon>
        <taxon>Pseudomonadati</taxon>
        <taxon>Pseudomonadota</taxon>
        <taxon>Gammaproteobacteria</taxon>
        <taxon>Enterobacterales</taxon>
        <taxon>Enterobacteriaceae</taxon>
        <taxon>Citrobacter</taxon>
    </lineage>
</organism>